<dbReference type="Proteomes" id="UP001152747">
    <property type="component" value="Unassembled WGS sequence"/>
</dbReference>
<dbReference type="InterPro" id="IPR051962">
    <property type="entry name" value="Cuticlin"/>
</dbReference>
<keyword evidence="1 2" id="KW-0732">Signal</keyword>
<accession>A0A9P1IC77</accession>
<evidence type="ECO:0000313" key="5">
    <source>
        <dbReference type="Proteomes" id="UP001152747"/>
    </source>
</evidence>
<comment type="caution">
    <text evidence="4">The sequence shown here is derived from an EMBL/GenBank/DDBJ whole genome shotgun (WGS) entry which is preliminary data.</text>
</comment>
<dbReference type="InterPro" id="IPR001507">
    <property type="entry name" value="ZP_dom"/>
</dbReference>
<evidence type="ECO:0000259" key="3">
    <source>
        <dbReference type="PROSITE" id="PS51034"/>
    </source>
</evidence>
<dbReference type="EMBL" id="CANHGI010000002">
    <property type="protein sequence ID" value="CAI5442489.1"/>
    <property type="molecule type" value="Genomic_DNA"/>
</dbReference>
<dbReference type="InterPro" id="IPR057475">
    <property type="entry name" value="CUT_C"/>
</dbReference>
<dbReference type="PANTHER" id="PTHR22907">
    <property type="entry name" value="GH04558P"/>
    <property type="match status" value="1"/>
</dbReference>
<gene>
    <name evidence="4" type="ORF">CAMP_LOCUS5126</name>
</gene>
<protein>
    <recommendedName>
        <fullName evidence="3">ZP domain-containing protein</fullName>
    </recommendedName>
</protein>
<feature type="signal peptide" evidence="2">
    <location>
        <begin position="1"/>
        <end position="16"/>
    </location>
</feature>
<dbReference type="AlphaFoldDB" id="A0A9P1IC77"/>
<feature type="domain" description="ZP" evidence="3">
    <location>
        <begin position="1"/>
        <end position="163"/>
    </location>
</feature>
<dbReference type="PROSITE" id="PS51034">
    <property type="entry name" value="ZP_2"/>
    <property type="match status" value="1"/>
</dbReference>
<organism evidence="4 5">
    <name type="scientific">Caenorhabditis angaria</name>
    <dbReference type="NCBI Taxonomy" id="860376"/>
    <lineage>
        <taxon>Eukaryota</taxon>
        <taxon>Metazoa</taxon>
        <taxon>Ecdysozoa</taxon>
        <taxon>Nematoda</taxon>
        <taxon>Chromadorea</taxon>
        <taxon>Rhabditida</taxon>
        <taxon>Rhabditina</taxon>
        <taxon>Rhabditomorpha</taxon>
        <taxon>Rhabditoidea</taxon>
        <taxon>Rhabditidae</taxon>
        <taxon>Peloderinae</taxon>
        <taxon>Caenorhabditis</taxon>
    </lineage>
</organism>
<dbReference type="OrthoDB" id="5919011at2759"/>
<evidence type="ECO:0000256" key="1">
    <source>
        <dbReference type="ARBA" id="ARBA00022729"/>
    </source>
</evidence>
<keyword evidence="5" id="KW-1185">Reference proteome</keyword>
<dbReference type="PANTHER" id="PTHR22907:SF34">
    <property type="entry name" value="ZP DOMAIN-CONTAINING PROTEIN"/>
    <property type="match status" value="1"/>
</dbReference>
<evidence type="ECO:0000313" key="4">
    <source>
        <dbReference type="EMBL" id="CAI5442489.1"/>
    </source>
</evidence>
<name>A0A9P1IC77_9PELO</name>
<feature type="chain" id="PRO_5040344149" description="ZP domain-containing protein" evidence="2">
    <location>
        <begin position="17"/>
        <end position="163"/>
    </location>
</feature>
<proteinExistence type="predicted"/>
<reference evidence="4" key="1">
    <citation type="submission" date="2022-11" db="EMBL/GenBank/DDBJ databases">
        <authorList>
            <person name="Kikuchi T."/>
        </authorList>
    </citation>
    <scope>NUCLEOTIDE SEQUENCE</scope>
    <source>
        <strain evidence="4">PS1010</strain>
    </source>
</reference>
<evidence type="ECO:0000256" key="2">
    <source>
        <dbReference type="SAM" id="SignalP"/>
    </source>
</evidence>
<dbReference type="Pfam" id="PF25301">
    <property type="entry name" value="CUT_C"/>
    <property type="match status" value="1"/>
</dbReference>
<sequence length="163" mass="18861">MKFLLLFLIIFINVFAQDWDRFAAREIIELPVGRFPEPDCRYSVHHKSQNGPLVRSKVNIGDEIYHYWNCNYKNNPKNYLFCVAVNNCTVSDNERIIQIIDENGCSKYPSILPDVSYQDDLSAGIHVHAFSLDVETTAVHFTCNIRMIIKENGLCHRPICHSK</sequence>